<accession>A0A1I4A061</accession>
<evidence type="ECO:0000313" key="1">
    <source>
        <dbReference type="EMBL" id="SFK49266.1"/>
    </source>
</evidence>
<sequence length="73" mass="8249">MSTISNAASSHTIHTANTHVPAWLLTPLQRIGTFFMRHNGDTPHIESFYDRSRSEVFAQATIGHVPPQRMRGY</sequence>
<keyword evidence="2" id="KW-1185">Reference proteome</keyword>
<dbReference type="RefSeq" id="WP_139216108.1">
    <property type="nucleotide sequence ID" value="NZ_FOSZ01000001.1"/>
</dbReference>
<dbReference type="AlphaFoldDB" id="A0A1I4A061"/>
<reference evidence="2" key="1">
    <citation type="submission" date="2016-10" db="EMBL/GenBank/DDBJ databases">
        <authorList>
            <person name="Varghese N."/>
            <person name="Submissions S."/>
        </authorList>
    </citation>
    <scope>NUCLEOTIDE SEQUENCE [LARGE SCALE GENOMIC DNA]</scope>
    <source>
        <strain evidence="2">DSM 28453</strain>
    </source>
</reference>
<proteinExistence type="predicted"/>
<organism evidence="1 2">
    <name type="scientific">Shimia haliotis</name>
    <dbReference type="NCBI Taxonomy" id="1280847"/>
    <lineage>
        <taxon>Bacteria</taxon>
        <taxon>Pseudomonadati</taxon>
        <taxon>Pseudomonadota</taxon>
        <taxon>Alphaproteobacteria</taxon>
        <taxon>Rhodobacterales</taxon>
        <taxon>Roseobacteraceae</taxon>
    </lineage>
</organism>
<evidence type="ECO:0000313" key="2">
    <source>
        <dbReference type="Proteomes" id="UP000198851"/>
    </source>
</evidence>
<name>A0A1I4A061_9RHOB</name>
<dbReference type="STRING" id="1280847.SAMN04488036_10163"/>
<dbReference type="EMBL" id="FOSZ01000001">
    <property type="protein sequence ID" value="SFK49266.1"/>
    <property type="molecule type" value="Genomic_DNA"/>
</dbReference>
<dbReference type="Proteomes" id="UP000198851">
    <property type="component" value="Unassembled WGS sequence"/>
</dbReference>
<protein>
    <submittedName>
        <fullName evidence="1">Uncharacterized protein</fullName>
    </submittedName>
</protein>
<gene>
    <name evidence="1" type="ORF">SAMN04488036_10163</name>
</gene>